<dbReference type="OMA" id="YRGRATY"/>
<dbReference type="GO" id="GO:0003723">
    <property type="term" value="F:RNA binding"/>
    <property type="evidence" value="ECO:0007669"/>
    <property type="project" value="UniProtKB-UniRule"/>
</dbReference>
<feature type="region of interest" description="Disordered" evidence="4">
    <location>
        <begin position="157"/>
        <end position="200"/>
    </location>
</feature>
<keyword evidence="7" id="KW-1185">Reference proteome</keyword>
<dbReference type="AlphaFoldDB" id="A0A9Q0LMX9"/>
<sequence>MENKNKKEKENNKENNKEDFSLEELEDFENIDEEIEEEYDDDIKKEKESVKQIEKEEKRLERELQSPSNYPLNRDSRSVFVGNIAGSVSEEDLTEFFKSCGEIKTVKLFKNELSIPAINHAYIEFEDIYSVEKALKLNGNQLQGLELTVTEKRTNYPKTMRGRGRGRSRGRGRGRGYGRGYGRVWSRGRGRTRSRGFSYPSRSFHPSYRGGFHPYF</sequence>
<feature type="region of interest" description="Disordered" evidence="4">
    <location>
        <begin position="1"/>
        <end position="27"/>
    </location>
</feature>
<evidence type="ECO:0000256" key="2">
    <source>
        <dbReference type="ARBA" id="ARBA00022884"/>
    </source>
</evidence>
<evidence type="ECO:0000313" key="6">
    <source>
        <dbReference type="EMBL" id="KAJ5074348.1"/>
    </source>
</evidence>
<dbReference type="Gene3D" id="3.30.70.330">
    <property type="match status" value="1"/>
</dbReference>
<keyword evidence="1" id="KW-0677">Repeat</keyword>
<dbReference type="Pfam" id="PF00076">
    <property type="entry name" value="RRM_1"/>
    <property type="match status" value="1"/>
</dbReference>
<name>A0A9Q0LMX9_ANAIG</name>
<organism evidence="6 7">
    <name type="scientific">Anaeramoeba ignava</name>
    <name type="common">Anaerobic marine amoeba</name>
    <dbReference type="NCBI Taxonomy" id="1746090"/>
    <lineage>
        <taxon>Eukaryota</taxon>
        <taxon>Metamonada</taxon>
        <taxon>Anaeramoebidae</taxon>
        <taxon>Anaeramoeba</taxon>
    </lineage>
</organism>
<dbReference type="OrthoDB" id="1423529at2759"/>
<dbReference type="SUPFAM" id="SSF54928">
    <property type="entry name" value="RNA-binding domain, RBD"/>
    <property type="match status" value="1"/>
</dbReference>
<dbReference type="InterPro" id="IPR000504">
    <property type="entry name" value="RRM_dom"/>
</dbReference>
<dbReference type="PANTHER" id="PTHR23236">
    <property type="entry name" value="EUKARYOTIC TRANSLATION INITIATION FACTOR 4B/4H"/>
    <property type="match status" value="1"/>
</dbReference>
<dbReference type="GO" id="GO:0003743">
    <property type="term" value="F:translation initiation factor activity"/>
    <property type="evidence" value="ECO:0007669"/>
    <property type="project" value="UniProtKB-KW"/>
</dbReference>
<accession>A0A9Q0LMX9</accession>
<evidence type="ECO:0000256" key="4">
    <source>
        <dbReference type="SAM" id="MobiDB-lite"/>
    </source>
</evidence>
<feature type="compositionally biased region" description="Basic and acidic residues" evidence="4">
    <location>
        <begin position="1"/>
        <end position="20"/>
    </location>
</feature>
<feature type="compositionally biased region" description="Basic residues" evidence="4">
    <location>
        <begin position="160"/>
        <end position="176"/>
    </location>
</feature>
<evidence type="ECO:0000256" key="1">
    <source>
        <dbReference type="ARBA" id="ARBA00022737"/>
    </source>
</evidence>
<dbReference type="EMBL" id="JAPDFW010000070">
    <property type="protein sequence ID" value="KAJ5074348.1"/>
    <property type="molecule type" value="Genomic_DNA"/>
</dbReference>
<dbReference type="InterPro" id="IPR035979">
    <property type="entry name" value="RBD_domain_sf"/>
</dbReference>
<proteinExistence type="predicted"/>
<keyword evidence="6" id="KW-0396">Initiation factor</keyword>
<dbReference type="SMART" id="SM00360">
    <property type="entry name" value="RRM"/>
    <property type="match status" value="1"/>
</dbReference>
<dbReference type="PANTHER" id="PTHR23236:SF119">
    <property type="entry name" value="NUCLEAR RNA-BINDING PROTEIN SART-3"/>
    <property type="match status" value="1"/>
</dbReference>
<evidence type="ECO:0000256" key="3">
    <source>
        <dbReference type="PROSITE-ProRule" id="PRU00176"/>
    </source>
</evidence>
<reference evidence="6" key="1">
    <citation type="submission" date="2022-10" db="EMBL/GenBank/DDBJ databases">
        <title>Novel sulphate-reducing endosymbionts in the free-living metamonad Anaeramoeba.</title>
        <authorList>
            <person name="Jerlstrom-Hultqvist J."/>
            <person name="Cepicka I."/>
            <person name="Gallot-Lavallee L."/>
            <person name="Salas-Leiva D."/>
            <person name="Curtis B.A."/>
            <person name="Zahonova K."/>
            <person name="Pipaliya S."/>
            <person name="Dacks J."/>
            <person name="Roger A.J."/>
        </authorList>
    </citation>
    <scope>NUCLEOTIDE SEQUENCE</scope>
    <source>
        <strain evidence="6">BMAN</strain>
    </source>
</reference>
<gene>
    <name evidence="6" type="ORF">M0811_00977</name>
</gene>
<comment type="caution">
    <text evidence="6">The sequence shown here is derived from an EMBL/GenBank/DDBJ whole genome shotgun (WGS) entry which is preliminary data.</text>
</comment>
<dbReference type="InterPro" id="IPR012677">
    <property type="entry name" value="Nucleotide-bd_a/b_plait_sf"/>
</dbReference>
<evidence type="ECO:0000259" key="5">
    <source>
        <dbReference type="PROSITE" id="PS50102"/>
    </source>
</evidence>
<keyword evidence="6" id="KW-0648">Protein biosynthesis</keyword>
<dbReference type="PROSITE" id="PS50102">
    <property type="entry name" value="RRM"/>
    <property type="match status" value="1"/>
</dbReference>
<keyword evidence="2 3" id="KW-0694">RNA-binding</keyword>
<evidence type="ECO:0000313" key="7">
    <source>
        <dbReference type="Proteomes" id="UP001149090"/>
    </source>
</evidence>
<dbReference type="Proteomes" id="UP001149090">
    <property type="component" value="Unassembled WGS sequence"/>
</dbReference>
<feature type="domain" description="RRM" evidence="5">
    <location>
        <begin position="77"/>
        <end position="154"/>
    </location>
</feature>
<protein>
    <submittedName>
        <fullName evidence="6">Eukaryotic initiation factor 4b-related</fullName>
    </submittedName>
</protein>